<sequence length="374" mass="42173">MLRKLILALSFSSLAAFSGSVLAAAFDITDIEGRKVHFEDQPKTFIVANYIANFMMVGGAASLEKVVALTKDGWEDTRYGEYQVFTKSFPKMKDLPSIGGYHDDILNAEKILSLHPDVLLIGRTQYAENSQRIKAFEKAGIKVVVLDYHAMTTVNHTLSTEILGKLLGRERIAEAQNKTYKEALDHVYSTIVKLPDDQVGTKVYMETASKGLARYGNSYNKDVLWGAILKNIKAANLAENSPQPYMALDKEYVISQNPKVIFIGGSIWRNKSEGDQMRMGFTVPESQAQERLANLTKRPGWNMLDAVKENRVYGVDHGSLRNMADYTFTQYMAKVLYPEAFKDIDPVGNLNNYYKTYLPELKYDGTFMIHLNQK</sequence>
<dbReference type="RefSeq" id="WP_155165182.1">
    <property type="nucleotide sequence ID" value="NZ_DBGEHT010000079.1"/>
</dbReference>
<gene>
    <name evidence="1" type="ORF">GMD42_00285</name>
</gene>
<accession>A0A6I3S5F5</accession>
<reference evidence="1 2" key="1">
    <citation type="journal article" date="2019" name="Nat. Med.">
        <title>A library of human gut bacterial isolates paired with longitudinal multiomics data enables mechanistic microbiome research.</title>
        <authorList>
            <person name="Poyet M."/>
            <person name="Groussin M."/>
            <person name="Gibbons S.M."/>
            <person name="Avila-Pacheco J."/>
            <person name="Jiang X."/>
            <person name="Kearney S.M."/>
            <person name="Perrotta A.R."/>
            <person name="Berdy B."/>
            <person name="Zhao S."/>
            <person name="Lieberman T.D."/>
            <person name="Swanson P.K."/>
            <person name="Smith M."/>
            <person name="Roesemann S."/>
            <person name="Alexander J.E."/>
            <person name="Rich S.A."/>
            <person name="Livny J."/>
            <person name="Vlamakis H."/>
            <person name="Clish C."/>
            <person name="Bullock K."/>
            <person name="Deik A."/>
            <person name="Scott J."/>
            <person name="Pierce K.A."/>
            <person name="Xavier R.J."/>
            <person name="Alm E.J."/>
        </authorList>
    </citation>
    <scope>NUCLEOTIDE SEQUENCE [LARGE SCALE GENOMIC DNA]</scope>
    <source>
        <strain evidence="1 2">BIOML-A2</strain>
    </source>
</reference>
<dbReference type="Gene3D" id="3.40.50.1980">
    <property type="entry name" value="Nitrogenase molybdenum iron protein domain"/>
    <property type="match status" value="2"/>
</dbReference>
<evidence type="ECO:0000313" key="2">
    <source>
        <dbReference type="Proteomes" id="UP000462362"/>
    </source>
</evidence>
<dbReference type="PANTHER" id="PTHR30535:SF34">
    <property type="entry name" value="MOLYBDATE-BINDING PROTEIN MOLA"/>
    <property type="match status" value="1"/>
</dbReference>
<dbReference type="AlphaFoldDB" id="A0A6I3S5F5"/>
<dbReference type="PANTHER" id="PTHR30535">
    <property type="entry name" value="VITAMIN B12-BINDING PROTEIN"/>
    <property type="match status" value="1"/>
</dbReference>
<dbReference type="InterPro" id="IPR002491">
    <property type="entry name" value="ABC_transptr_periplasmic_BD"/>
</dbReference>
<evidence type="ECO:0000313" key="1">
    <source>
        <dbReference type="EMBL" id="MTU42087.1"/>
    </source>
</evidence>
<dbReference type="PROSITE" id="PS50983">
    <property type="entry name" value="FE_B12_PBP"/>
    <property type="match status" value="1"/>
</dbReference>
<dbReference type="SUPFAM" id="SSF53807">
    <property type="entry name" value="Helical backbone' metal receptor"/>
    <property type="match status" value="1"/>
</dbReference>
<organism evidence="1 2">
    <name type="scientific">Parasutterella excrementihominis</name>
    <dbReference type="NCBI Taxonomy" id="487175"/>
    <lineage>
        <taxon>Bacteria</taxon>
        <taxon>Pseudomonadati</taxon>
        <taxon>Pseudomonadota</taxon>
        <taxon>Betaproteobacteria</taxon>
        <taxon>Burkholderiales</taxon>
        <taxon>Sutterellaceae</taxon>
        <taxon>Parasutterella</taxon>
    </lineage>
</organism>
<protein>
    <submittedName>
        <fullName evidence="1">ABC transporter substrate-binding protein</fullName>
    </submittedName>
</protein>
<name>A0A6I3S5F5_9BURK</name>
<dbReference type="InterPro" id="IPR050902">
    <property type="entry name" value="ABC_Transporter_SBP"/>
</dbReference>
<dbReference type="EMBL" id="WNCL01000001">
    <property type="protein sequence ID" value="MTU42087.1"/>
    <property type="molecule type" value="Genomic_DNA"/>
</dbReference>
<dbReference type="Pfam" id="PF01497">
    <property type="entry name" value="Peripla_BP_2"/>
    <property type="match status" value="1"/>
</dbReference>
<proteinExistence type="predicted"/>
<dbReference type="Proteomes" id="UP000462362">
    <property type="component" value="Unassembled WGS sequence"/>
</dbReference>
<comment type="caution">
    <text evidence="1">The sequence shown here is derived from an EMBL/GenBank/DDBJ whole genome shotgun (WGS) entry which is preliminary data.</text>
</comment>